<dbReference type="GO" id="GO:0005886">
    <property type="term" value="C:plasma membrane"/>
    <property type="evidence" value="ECO:0007669"/>
    <property type="project" value="UniProtKB-SubCell"/>
</dbReference>
<dbReference type="InterPro" id="IPR004960">
    <property type="entry name" value="LipA_acyltrans"/>
</dbReference>
<keyword evidence="5" id="KW-0472">Membrane</keyword>
<organism evidence="7 8">
    <name type="scientific">Paludisphaera borealis</name>
    <dbReference type="NCBI Taxonomy" id="1387353"/>
    <lineage>
        <taxon>Bacteria</taxon>
        <taxon>Pseudomonadati</taxon>
        <taxon>Planctomycetota</taxon>
        <taxon>Planctomycetia</taxon>
        <taxon>Isosphaerales</taxon>
        <taxon>Isosphaeraceae</taxon>
        <taxon>Paludisphaera</taxon>
    </lineage>
</organism>
<evidence type="ECO:0000256" key="4">
    <source>
        <dbReference type="ARBA" id="ARBA00022679"/>
    </source>
</evidence>
<dbReference type="EMBL" id="CP019082">
    <property type="protein sequence ID" value="APW59794.1"/>
    <property type="molecule type" value="Genomic_DNA"/>
</dbReference>
<dbReference type="CDD" id="cd07984">
    <property type="entry name" value="LPLAT_LABLAT-like"/>
    <property type="match status" value="1"/>
</dbReference>
<protein>
    <submittedName>
        <fullName evidence="7">Lipid A biosynthesis lauroyltransferase</fullName>
        <ecNumber evidence="7">2.3.1.241</ecNumber>
    </submittedName>
</protein>
<dbReference type="PANTHER" id="PTHR30606">
    <property type="entry name" value="LIPID A BIOSYNTHESIS LAUROYL ACYLTRANSFERASE"/>
    <property type="match status" value="1"/>
</dbReference>
<keyword evidence="2" id="KW-1003">Cell membrane</keyword>
<proteinExistence type="predicted"/>
<dbReference type="PANTHER" id="PTHR30606:SF10">
    <property type="entry name" value="PHOSPHATIDYLINOSITOL MANNOSIDE ACYLTRANSFERASE"/>
    <property type="match status" value="1"/>
</dbReference>
<dbReference type="STRING" id="1387353.BSF38_01250"/>
<dbReference type="OrthoDB" id="9803456at2"/>
<evidence type="ECO:0000313" key="7">
    <source>
        <dbReference type="EMBL" id="APW59794.1"/>
    </source>
</evidence>
<keyword evidence="4 7" id="KW-0808">Transferase</keyword>
<sequence>MDRRAVNIRKGFLRGVLPFVRLLPLPVASRFLSGIGRFEYRMSKGVRAAFDSAVSQGGKTLRCDWDVPAVGERLAGNHILWRSRDLLLDGPSKERALNMFDVEGREHLDAALAQKKGCVLLTSHFGAHMLPAHWLYRQDYPLRLYMERPRNVSKFMIDRFTDDGELSQGKLFISRRGGSTDAASSILRAVRVLRSGMMLFLAGDVRWSGQLTAEAHFMGQTQRFSTTWIALAAMSQAPVVPVFCRIGDDDRYHLEFQPSFQVPRDAQQEDKSSVYAQRFLDLLEEQVRRYPSNSNEYLFWKEPEESAV</sequence>
<keyword evidence="8" id="KW-1185">Reference proteome</keyword>
<gene>
    <name evidence="7" type="primary">lpxL_2</name>
    <name evidence="7" type="ORF">BSF38_01250</name>
</gene>
<evidence type="ECO:0000256" key="3">
    <source>
        <dbReference type="ARBA" id="ARBA00022519"/>
    </source>
</evidence>
<dbReference type="GO" id="GO:0008913">
    <property type="term" value="F:Kdo2-lipid IVA acyltransferase activity"/>
    <property type="evidence" value="ECO:0007669"/>
    <property type="project" value="UniProtKB-EC"/>
</dbReference>
<dbReference type="KEGG" id="pbor:BSF38_01250"/>
<keyword evidence="3" id="KW-0997">Cell inner membrane</keyword>
<comment type="subcellular location">
    <subcellularLocation>
        <location evidence="1">Cell inner membrane</location>
    </subcellularLocation>
</comment>
<evidence type="ECO:0000256" key="2">
    <source>
        <dbReference type="ARBA" id="ARBA00022475"/>
    </source>
</evidence>
<evidence type="ECO:0000256" key="5">
    <source>
        <dbReference type="ARBA" id="ARBA00023136"/>
    </source>
</evidence>
<dbReference type="Pfam" id="PF03279">
    <property type="entry name" value="Lip_A_acyltrans"/>
    <property type="match status" value="1"/>
</dbReference>
<dbReference type="RefSeq" id="WP_076343986.1">
    <property type="nucleotide sequence ID" value="NZ_CP019082.1"/>
</dbReference>
<name>A0A1U7CLH2_9BACT</name>
<dbReference type="AlphaFoldDB" id="A0A1U7CLH2"/>
<dbReference type="EC" id="2.3.1.241" evidence="7"/>
<evidence type="ECO:0000256" key="1">
    <source>
        <dbReference type="ARBA" id="ARBA00004533"/>
    </source>
</evidence>
<reference evidence="8" key="1">
    <citation type="submission" date="2016-12" db="EMBL/GenBank/DDBJ databases">
        <title>Comparative genomics of four Isosphaeraceae planctomycetes: a common pool of plasmids and glycoside hydrolase genes.</title>
        <authorList>
            <person name="Ivanova A."/>
        </authorList>
    </citation>
    <scope>NUCLEOTIDE SEQUENCE [LARGE SCALE GENOMIC DNA]</scope>
    <source>
        <strain evidence="8">PX4</strain>
    </source>
</reference>
<dbReference type="Proteomes" id="UP000186309">
    <property type="component" value="Chromosome"/>
</dbReference>
<keyword evidence="6 7" id="KW-0012">Acyltransferase</keyword>
<dbReference type="GO" id="GO:0009247">
    <property type="term" value="P:glycolipid biosynthetic process"/>
    <property type="evidence" value="ECO:0007669"/>
    <property type="project" value="UniProtKB-ARBA"/>
</dbReference>
<evidence type="ECO:0000313" key="8">
    <source>
        <dbReference type="Proteomes" id="UP000186309"/>
    </source>
</evidence>
<evidence type="ECO:0000256" key="6">
    <source>
        <dbReference type="ARBA" id="ARBA00023315"/>
    </source>
</evidence>
<accession>A0A1U7CLH2</accession>